<reference evidence="9" key="1">
    <citation type="submission" date="2016-10" db="EMBL/GenBank/DDBJ databases">
        <authorList>
            <person name="Varghese N."/>
        </authorList>
    </citation>
    <scope>NUCLEOTIDE SEQUENCE [LARGE SCALE GENOMIC DNA]</scope>
    <source>
        <strain evidence="9">DSM 45096 / BCRC 16803 / CGMCC 4.1857 / CIP 109030 / JCM 12277 / KCTC 19219 / NBRC 100920 / 33214</strain>
    </source>
</reference>
<keyword evidence="2" id="KW-1003">Cell membrane</keyword>
<keyword evidence="9" id="KW-1185">Reference proteome</keyword>
<organism evidence="8 9">
    <name type="scientific">Streptacidiphilus jiangxiensis</name>
    <dbReference type="NCBI Taxonomy" id="235985"/>
    <lineage>
        <taxon>Bacteria</taxon>
        <taxon>Bacillati</taxon>
        <taxon>Actinomycetota</taxon>
        <taxon>Actinomycetes</taxon>
        <taxon>Kitasatosporales</taxon>
        <taxon>Streptomycetaceae</taxon>
        <taxon>Streptacidiphilus</taxon>
    </lineage>
</organism>
<dbReference type="Pfam" id="PF02653">
    <property type="entry name" value="BPD_transp_2"/>
    <property type="match status" value="1"/>
</dbReference>
<feature type="transmembrane region" description="Helical" evidence="7">
    <location>
        <begin position="105"/>
        <end position="124"/>
    </location>
</feature>
<dbReference type="EMBL" id="FOAZ01000002">
    <property type="protein sequence ID" value="SEK49949.1"/>
    <property type="molecule type" value="Genomic_DNA"/>
</dbReference>
<evidence type="ECO:0000256" key="6">
    <source>
        <dbReference type="SAM" id="MobiDB-lite"/>
    </source>
</evidence>
<dbReference type="AlphaFoldDB" id="A0A1H7HI20"/>
<evidence type="ECO:0000256" key="3">
    <source>
        <dbReference type="ARBA" id="ARBA00022692"/>
    </source>
</evidence>
<dbReference type="Proteomes" id="UP000183015">
    <property type="component" value="Unassembled WGS sequence"/>
</dbReference>
<evidence type="ECO:0000256" key="4">
    <source>
        <dbReference type="ARBA" id="ARBA00022989"/>
    </source>
</evidence>
<feature type="transmembrane region" description="Helical" evidence="7">
    <location>
        <begin position="75"/>
        <end position="93"/>
    </location>
</feature>
<dbReference type="InterPro" id="IPR001851">
    <property type="entry name" value="ABC_transp_permease"/>
</dbReference>
<feature type="transmembrane region" description="Helical" evidence="7">
    <location>
        <begin position="316"/>
        <end position="349"/>
    </location>
</feature>
<dbReference type="PANTHER" id="PTHR32196">
    <property type="entry name" value="ABC TRANSPORTER PERMEASE PROTEIN YPHD-RELATED-RELATED"/>
    <property type="match status" value="1"/>
</dbReference>
<name>A0A1H7HI20_STRJI</name>
<accession>A0A1H7HI20</accession>
<feature type="region of interest" description="Disordered" evidence="6">
    <location>
        <begin position="1"/>
        <end position="54"/>
    </location>
</feature>
<dbReference type="RefSeq" id="WP_236656048.1">
    <property type="nucleotide sequence ID" value="NZ_BBPN01000014.1"/>
</dbReference>
<keyword evidence="3 7" id="KW-0812">Transmembrane</keyword>
<keyword evidence="5 7" id="KW-0472">Membrane</keyword>
<feature type="transmembrane region" description="Helical" evidence="7">
    <location>
        <begin position="189"/>
        <end position="209"/>
    </location>
</feature>
<evidence type="ECO:0000256" key="2">
    <source>
        <dbReference type="ARBA" id="ARBA00022475"/>
    </source>
</evidence>
<proteinExistence type="predicted"/>
<comment type="subcellular location">
    <subcellularLocation>
        <location evidence="1">Cell membrane</location>
        <topology evidence="1">Multi-pass membrane protein</topology>
    </subcellularLocation>
</comment>
<feature type="compositionally biased region" description="Low complexity" evidence="6">
    <location>
        <begin position="32"/>
        <end position="54"/>
    </location>
</feature>
<evidence type="ECO:0000256" key="1">
    <source>
        <dbReference type="ARBA" id="ARBA00004651"/>
    </source>
</evidence>
<evidence type="ECO:0000256" key="5">
    <source>
        <dbReference type="ARBA" id="ARBA00023136"/>
    </source>
</evidence>
<feature type="transmembrane region" description="Helical" evidence="7">
    <location>
        <begin position="284"/>
        <end position="304"/>
    </location>
</feature>
<keyword evidence="4 7" id="KW-1133">Transmembrane helix</keyword>
<feature type="transmembrane region" description="Helical" evidence="7">
    <location>
        <begin position="230"/>
        <end position="251"/>
    </location>
</feature>
<gene>
    <name evidence="8" type="ORF">SAMN05414137_102225</name>
</gene>
<evidence type="ECO:0000256" key="7">
    <source>
        <dbReference type="SAM" id="Phobius"/>
    </source>
</evidence>
<dbReference type="GO" id="GO:0005886">
    <property type="term" value="C:plasma membrane"/>
    <property type="evidence" value="ECO:0007669"/>
    <property type="project" value="UniProtKB-SubCell"/>
</dbReference>
<dbReference type="STRING" id="235985.SAMN05414137_102225"/>
<dbReference type="GO" id="GO:0022857">
    <property type="term" value="F:transmembrane transporter activity"/>
    <property type="evidence" value="ECO:0007669"/>
    <property type="project" value="InterPro"/>
</dbReference>
<evidence type="ECO:0000313" key="8">
    <source>
        <dbReference type="EMBL" id="SEK49949.1"/>
    </source>
</evidence>
<feature type="transmembrane region" description="Helical" evidence="7">
    <location>
        <begin position="155"/>
        <end position="177"/>
    </location>
</feature>
<dbReference type="eggNOG" id="COG1172">
    <property type="taxonomic scope" value="Bacteria"/>
</dbReference>
<dbReference type="CDD" id="cd06579">
    <property type="entry name" value="TM_PBP1_transp_AraH_like"/>
    <property type="match status" value="1"/>
</dbReference>
<sequence>MTTTGATDREPDDRPPDSLAGPTSVSRDASQGAASTAAPAPGAGRPAAPAAPATVPAPTAAARPLLLRAASVSEVWTFLILAGLVVFFTLAAPRTFFTTYDLTQIAVNAAIYLVLGVGMTFVVITAGIDLSIGSVLVLAAVAAGEYNIHHGGADAGWWTVAVCALIALGVGAAWGALQGLVVATGKVPPLIVTLGGLGAALGIAELATGGQDPADAAAAHLQNSLGYGKLLGIPWLVILAAVVTLAFGLLLGTTRFGTHTFAIGSNPAASRRAGVAVGRHLVKVYALMGLLAGLGAVMWLASYGTTSIAGHSTDNLRVITAVVLGGTSLFGGRGSVLGTVIGVFIPAVLTTGLIVIGVQQYWQDVAVGVVLVAAVHLDQMRRRTRERT</sequence>
<feature type="compositionally biased region" description="Basic and acidic residues" evidence="6">
    <location>
        <begin position="7"/>
        <end position="16"/>
    </location>
</feature>
<evidence type="ECO:0000313" key="9">
    <source>
        <dbReference type="Proteomes" id="UP000183015"/>
    </source>
</evidence>
<protein>
    <submittedName>
        <fullName evidence="8">Ribose transport system permease protein</fullName>
    </submittedName>
</protein>